<dbReference type="InterPro" id="IPR001251">
    <property type="entry name" value="CRAL-TRIO_dom"/>
</dbReference>
<evidence type="ECO:0000256" key="2">
    <source>
        <dbReference type="SAM" id="MobiDB-lite"/>
    </source>
</evidence>
<dbReference type="GO" id="GO:0005737">
    <property type="term" value="C:cytoplasm"/>
    <property type="evidence" value="ECO:0007669"/>
    <property type="project" value="TreeGrafter"/>
</dbReference>
<feature type="region of interest" description="Disordered" evidence="2">
    <location>
        <begin position="608"/>
        <end position="656"/>
    </location>
</feature>
<evidence type="ECO:0000313" key="4">
    <source>
        <dbReference type="EMBL" id="KAK3101331.1"/>
    </source>
</evidence>
<evidence type="ECO:0000259" key="3">
    <source>
        <dbReference type="Pfam" id="PF13716"/>
    </source>
</evidence>
<dbReference type="GO" id="GO:0019898">
    <property type="term" value="C:extrinsic component of membrane"/>
    <property type="evidence" value="ECO:0007669"/>
    <property type="project" value="TreeGrafter"/>
</dbReference>
<dbReference type="GO" id="GO:0005085">
    <property type="term" value="F:guanyl-nucleotide exchange factor activity"/>
    <property type="evidence" value="ECO:0007669"/>
    <property type="project" value="UniProtKB-KW"/>
</dbReference>
<dbReference type="AlphaFoldDB" id="A0AA88YPK1"/>
<keyword evidence="1" id="KW-0344">Guanine-nucleotide releasing factor</keyword>
<accession>A0AA88YPK1</accession>
<protein>
    <recommendedName>
        <fullName evidence="3">CRAL-TRIO domain-containing protein</fullName>
    </recommendedName>
</protein>
<organism evidence="4 5">
    <name type="scientific">Pinctada imbricata</name>
    <name type="common">Atlantic pearl-oyster</name>
    <name type="synonym">Pinctada martensii</name>
    <dbReference type="NCBI Taxonomy" id="66713"/>
    <lineage>
        <taxon>Eukaryota</taxon>
        <taxon>Metazoa</taxon>
        <taxon>Spiralia</taxon>
        <taxon>Lophotrochozoa</taxon>
        <taxon>Mollusca</taxon>
        <taxon>Bivalvia</taxon>
        <taxon>Autobranchia</taxon>
        <taxon>Pteriomorphia</taxon>
        <taxon>Pterioida</taxon>
        <taxon>Pterioidea</taxon>
        <taxon>Pteriidae</taxon>
        <taxon>Pinctada</taxon>
    </lineage>
</organism>
<evidence type="ECO:0000313" key="5">
    <source>
        <dbReference type="Proteomes" id="UP001186944"/>
    </source>
</evidence>
<dbReference type="EMBL" id="VSWD01000005">
    <property type="protein sequence ID" value="KAK3101331.1"/>
    <property type="molecule type" value="Genomic_DNA"/>
</dbReference>
<comment type="caution">
    <text evidence="4">The sequence shown here is derived from an EMBL/GenBank/DDBJ whole genome shotgun (WGS) entry which is preliminary data.</text>
</comment>
<dbReference type="InterPro" id="IPR051336">
    <property type="entry name" value="RhoGEF_Guanine_NuclExch_SF"/>
</dbReference>
<sequence length="656" mass="75114">MVDMIELMTCHKSVAFLLALHNGCSDQKITLIIQAIQSLEARNYSLNYSLFIDRKGTVAVLYIVKPKLSTKRKLLKKLLGIKRLKDSKSVSEFKTVMVSSISELYRHIDKTNLNEDLGGTIQYRHDAFINLHSILPCVAVGEDVLDRLQDVRDKVHLLREYDLHDKTSQQLVSLREELHEKYCYLDQVRFNESDIVPTIERCKQALHTLELSSVDRKFDGLLPPLVSGVEVHIKAIYTSLVQTHSELSGVWAIVEKEVAEEVSIKHTNEEAEQICMDITEYFWPNMSQHPKVGENLYQAKTFRREFLMNIYEPAKELLERATLILQKLQQSHHQGVSGRTGVRDLVIRLSRSIHPFASRLNVINKSYVSVHQHFLLYNKVATWYNKTIAFLPNSLFESCQQSQSTVSFIPAPQGWRQVTRKFLHDNPTPKEEILHSLDSCSETASSRNIKLLVQQKKSLSFPNNRDVNNLDSLLDYISNVTSSKGISKNKKLQYISDAISMLDLTSHDENVNENDDSDLNHNYFYGDEWLRAFSYESISHSGISDADAIADMSDRLWKSVDDVSLHSRGNYSDNAVNLDQYAGSLNELSTNDKERCLWQEVESRQPIKTDSKASLGTCDADVSSRSNDDTDDIDSAAPILRRDRPSRQNIRRKRYQ</sequence>
<evidence type="ECO:0000256" key="1">
    <source>
        <dbReference type="ARBA" id="ARBA00022658"/>
    </source>
</evidence>
<feature type="domain" description="CRAL-TRIO" evidence="3">
    <location>
        <begin position="54"/>
        <end position="126"/>
    </location>
</feature>
<dbReference type="Pfam" id="PF13716">
    <property type="entry name" value="CRAL_TRIO_2"/>
    <property type="match status" value="1"/>
</dbReference>
<dbReference type="PANTHER" id="PTHR22826">
    <property type="entry name" value="RHO GUANINE EXCHANGE FACTOR-RELATED"/>
    <property type="match status" value="1"/>
</dbReference>
<gene>
    <name evidence="4" type="ORF">FSP39_002746</name>
</gene>
<reference evidence="4" key="1">
    <citation type="submission" date="2019-08" db="EMBL/GenBank/DDBJ databases">
        <title>The improved chromosome-level genome for the pearl oyster Pinctada fucata martensii using PacBio sequencing and Hi-C.</title>
        <authorList>
            <person name="Zheng Z."/>
        </authorList>
    </citation>
    <scope>NUCLEOTIDE SEQUENCE</scope>
    <source>
        <strain evidence="4">ZZ-2019</strain>
        <tissue evidence="4">Adductor muscle</tissue>
    </source>
</reference>
<dbReference type="Proteomes" id="UP001186944">
    <property type="component" value="Unassembled WGS sequence"/>
</dbReference>
<keyword evidence="5" id="KW-1185">Reference proteome</keyword>
<name>A0AA88YPK1_PINIB</name>
<dbReference type="PANTHER" id="PTHR22826:SF106">
    <property type="entry name" value="TRIO, ISOFORM A"/>
    <property type="match status" value="1"/>
</dbReference>
<proteinExistence type="predicted"/>